<dbReference type="EMBL" id="BGPR01000192">
    <property type="protein sequence ID" value="GBM03480.1"/>
    <property type="molecule type" value="Genomic_DNA"/>
</dbReference>
<comment type="caution">
    <text evidence="1">The sequence shown here is derived from an EMBL/GenBank/DDBJ whole genome shotgun (WGS) entry which is preliminary data.</text>
</comment>
<keyword evidence="2" id="KW-1185">Reference proteome</keyword>
<proteinExistence type="predicted"/>
<reference evidence="1 2" key="1">
    <citation type="journal article" date="2019" name="Sci. Rep.">
        <title>Orb-weaving spider Araneus ventricosus genome elucidates the spidroin gene catalogue.</title>
        <authorList>
            <person name="Kono N."/>
            <person name="Nakamura H."/>
            <person name="Ohtoshi R."/>
            <person name="Moran D.A.P."/>
            <person name="Shinohara A."/>
            <person name="Yoshida Y."/>
            <person name="Fujiwara M."/>
            <person name="Mori M."/>
            <person name="Tomita M."/>
            <person name="Arakawa K."/>
        </authorList>
    </citation>
    <scope>NUCLEOTIDE SEQUENCE [LARGE SCALE GENOMIC DNA]</scope>
</reference>
<accession>A0A4Y2CGP2</accession>
<dbReference type="Proteomes" id="UP000499080">
    <property type="component" value="Unassembled WGS sequence"/>
</dbReference>
<gene>
    <name evidence="1" type="ORF">AVEN_95382_1</name>
</gene>
<evidence type="ECO:0000313" key="2">
    <source>
        <dbReference type="Proteomes" id="UP000499080"/>
    </source>
</evidence>
<name>A0A4Y2CGP2_ARAVE</name>
<organism evidence="1 2">
    <name type="scientific">Araneus ventricosus</name>
    <name type="common">Orbweaver spider</name>
    <name type="synonym">Epeira ventricosa</name>
    <dbReference type="NCBI Taxonomy" id="182803"/>
    <lineage>
        <taxon>Eukaryota</taxon>
        <taxon>Metazoa</taxon>
        <taxon>Ecdysozoa</taxon>
        <taxon>Arthropoda</taxon>
        <taxon>Chelicerata</taxon>
        <taxon>Arachnida</taxon>
        <taxon>Araneae</taxon>
        <taxon>Araneomorphae</taxon>
        <taxon>Entelegynae</taxon>
        <taxon>Araneoidea</taxon>
        <taxon>Araneidae</taxon>
        <taxon>Araneus</taxon>
    </lineage>
</organism>
<sequence>MEGEYMVGMLIAEDIMKFLYSESAKSENLEWEPEWTFSTIVTGRMKMKWWYEELGFPEYDKVVGLAVRNLIKMKENLIKEIYDEFLDMFVLTGTDFASHALSASPIFFPEGYNNGRFLGYCAMVMGVALRYLSLPPSDIPRTACGVVSHVLFSHLLTGQFYEKGAWLGLYSTSKNFNECVADN</sequence>
<evidence type="ECO:0000313" key="1">
    <source>
        <dbReference type="EMBL" id="GBM03480.1"/>
    </source>
</evidence>
<protein>
    <submittedName>
        <fullName evidence="1">Uncharacterized protein</fullName>
    </submittedName>
</protein>
<dbReference type="AlphaFoldDB" id="A0A4Y2CGP2"/>